<dbReference type="SUPFAM" id="SSF52172">
    <property type="entry name" value="CheY-like"/>
    <property type="match status" value="1"/>
</dbReference>
<dbReference type="SMART" id="SM00421">
    <property type="entry name" value="HTH_LUXR"/>
    <property type="match status" value="1"/>
</dbReference>
<protein>
    <submittedName>
        <fullName evidence="10">Response regulator transcription factor</fullName>
    </submittedName>
</protein>
<dbReference type="PANTHER" id="PTHR43214">
    <property type="entry name" value="TWO-COMPONENT RESPONSE REGULATOR"/>
    <property type="match status" value="1"/>
</dbReference>
<dbReference type="EMBL" id="JAGYPJ010000001">
    <property type="protein sequence ID" value="MBS4199260.1"/>
    <property type="molecule type" value="Genomic_DNA"/>
</dbReference>
<dbReference type="Pfam" id="PF00072">
    <property type="entry name" value="Response_reg"/>
    <property type="match status" value="1"/>
</dbReference>
<dbReference type="CDD" id="cd06170">
    <property type="entry name" value="LuxR_C_like"/>
    <property type="match status" value="1"/>
</dbReference>
<dbReference type="PROSITE" id="PS50110">
    <property type="entry name" value="RESPONSE_REGULATORY"/>
    <property type="match status" value="1"/>
</dbReference>
<name>A0A942TJJ6_9BACI</name>
<evidence type="ECO:0000259" key="9">
    <source>
        <dbReference type="PROSITE" id="PS50110"/>
    </source>
</evidence>
<dbReference type="PROSITE" id="PS50043">
    <property type="entry name" value="HTH_LUXR_2"/>
    <property type="match status" value="1"/>
</dbReference>
<comment type="caution">
    <text evidence="10">The sequence shown here is derived from an EMBL/GenBank/DDBJ whole genome shotgun (WGS) entry which is preliminary data.</text>
</comment>
<evidence type="ECO:0000259" key="8">
    <source>
        <dbReference type="PROSITE" id="PS50043"/>
    </source>
</evidence>
<dbReference type="InterPro" id="IPR036388">
    <property type="entry name" value="WH-like_DNA-bd_sf"/>
</dbReference>
<dbReference type="InterPro" id="IPR001789">
    <property type="entry name" value="Sig_transdc_resp-reg_receiver"/>
</dbReference>
<feature type="domain" description="HTH luxR-type" evidence="8">
    <location>
        <begin position="131"/>
        <end position="196"/>
    </location>
</feature>
<proteinExistence type="predicted"/>
<dbReference type="SUPFAM" id="SSF46894">
    <property type="entry name" value="C-terminal effector domain of the bipartite response regulators"/>
    <property type="match status" value="1"/>
</dbReference>
<keyword evidence="2 7" id="KW-0597">Phosphoprotein</keyword>
<sequence>MIRIVIAEDQRMMLGALGSLLNLEEDMEVVGKANNGVEAIALVRKYQPDICIMDIEMPEKTGLEAAEELNGLGCKVIILTTFARTGYFQRAIKAGVKGYLLKDSPSEELADTIRSVMAGRRVYAPELMDDVYSEENPLTTREKAVLELVADGKNTKEIADQLSIKAATVRNYISQILDKLEVTNRIEAITQSRKKGWFK</sequence>
<evidence type="ECO:0000313" key="10">
    <source>
        <dbReference type="EMBL" id="MBS4199260.1"/>
    </source>
</evidence>
<evidence type="ECO:0000256" key="4">
    <source>
        <dbReference type="ARBA" id="ARBA00023015"/>
    </source>
</evidence>
<dbReference type="PRINTS" id="PR00038">
    <property type="entry name" value="HTHLUXR"/>
</dbReference>
<keyword evidence="5" id="KW-0238">DNA-binding</keyword>
<dbReference type="Proteomes" id="UP000682713">
    <property type="component" value="Unassembled WGS sequence"/>
</dbReference>
<dbReference type="InterPro" id="IPR039420">
    <property type="entry name" value="WalR-like"/>
</dbReference>
<dbReference type="GO" id="GO:0005737">
    <property type="term" value="C:cytoplasm"/>
    <property type="evidence" value="ECO:0007669"/>
    <property type="project" value="UniProtKB-SubCell"/>
</dbReference>
<evidence type="ECO:0000313" key="11">
    <source>
        <dbReference type="Proteomes" id="UP000682713"/>
    </source>
</evidence>
<keyword evidence="6" id="KW-0804">Transcription</keyword>
<dbReference type="PANTHER" id="PTHR43214:SF42">
    <property type="entry name" value="TRANSCRIPTIONAL REGULATORY PROTEIN DESR"/>
    <property type="match status" value="1"/>
</dbReference>
<feature type="domain" description="Response regulatory" evidence="9">
    <location>
        <begin position="3"/>
        <end position="117"/>
    </location>
</feature>
<dbReference type="AlphaFoldDB" id="A0A942TJJ6"/>
<evidence type="ECO:0000256" key="5">
    <source>
        <dbReference type="ARBA" id="ARBA00023125"/>
    </source>
</evidence>
<comment type="subcellular location">
    <subcellularLocation>
        <location evidence="1">Cytoplasm</location>
    </subcellularLocation>
</comment>
<dbReference type="SMART" id="SM00448">
    <property type="entry name" value="REC"/>
    <property type="match status" value="1"/>
</dbReference>
<dbReference type="Pfam" id="PF00196">
    <property type="entry name" value="GerE"/>
    <property type="match status" value="1"/>
</dbReference>
<dbReference type="GO" id="GO:0000160">
    <property type="term" value="P:phosphorelay signal transduction system"/>
    <property type="evidence" value="ECO:0007669"/>
    <property type="project" value="UniProtKB-KW"/>
</dbReference>
<keyword evidence="3" id="KW-0902">Two-component regulatory system</keyword>
<dbReference type="RefSeq" id="WP_213109952.1">
    <property type="nucleotide sequence ID" value="NZ_JAGYPJ010000001.1"/>
</dbReference>
<dbReference type="InterPro" id="IPR016032">
    <property type="entry name" value="Sig_transdc_resp-reg_C-effctor"/>
</dbReference>
<keyword evidence="11" id="KW-1185">Reference proteome</keyword>
<gene>
    <name evidence="10" type="ORF">KHA93_06275</name>
</gene>
<dbReference type="GO" id="GO:0003677">
    <property type="term" value="F:DNA binding"/>
    <property type="evidence" value="ECO:0007669"/>
    <property type="project" value="UniProtKB-KW"/>
</dbReference>
<organism evidence="10 11">
    <name type="scientific">Lederbergia citrisecunda</name>
    <dbReference type="NCBI Taxonomy" id="2833583"/>
    <lineage>
        <taxon>Bacteria</taxon>
        <taxon>Bacillati</taxon>
        <taxon>Bacillota</taxon>
        <taxon>Bacilli</taxon>
        <taxon>Bacillales</taxon>
        <taxon>Bacillaceae</taxon>
        <taxon>Lederbergia</taxon>
    </lineage>
</organism>
<accession>A0A942TJJ6</accession>
<keyword evidence="4" id="KW-0805">Transcription regulation</keyword>
<dbReference type="Gene3D" id="3.40.50.2300">
    <property type="match status" value="1"/>
</dbReference>
<dbReference type="InterPro" id="IPR000792">
    <property type="entry name" value="Tscrpt_reg_LuxR_C"/>
</dbReference>
<dbReference type="Gene3D" id="1.10.10.10">
    <property type="entry name" value="Winged helix-like DNA-binding domain superfamily/Winged helix DNA-binding domain"/>
    <property type="match status" value="1"/>
</dbReference>
<dbReference type="GO" id="GO:0006355">
    <property type="term" value="P:regulation of DNA-templated transcription"/>
    <property type="evidence" value="ECO:0007669"/>
    <property type="project" value="InterPro"/>
</dbReference>
<feature type="modified residue" description="4-aspartylphosphate" evidence="7">
    <location>
        <position position="54"/>
    </location>
</feature>
<dbReference type="CDD" id="cd19930">
    <property type="entry name" value="REC_DesR-like"/>
    <property type="match status" value="1"/>
</dbReference>
<evidence type="ECO:0000256" key="2">
    <source>
        <dbReference type="ARBA" id="ARBA00022553"/>
    </source>
</evidence>
<evidence type="ECO:0000256" key="1">
    <source>
        <dbReference type="ARBA" id="ARBA00004496"/>
    </source>
</evidence>
<reference evidence="10 11" key="1">
    <citation type="submission" date="2021-05" db="EMBL/GenBank/DDBJ databases">
        <title>Novel Bacillus species.</title>
        <authorList>
            <person name="Liu G."/>
        </authorList>
    </citation>
    <scope>NUCLEOTIDE SEQUENCE [LARGE SCALE GENOMIC DNA]</scope>
    <source>
        <strain evidence="10 11">FJAT-49732</strain>
    </source>
</reference>
<evidence type="ECO:0000256" key="3">
    <source>
        <dbReference type="ARBA" id="ARBA00023012"/>
    </source>
</evidence>
<evidence type="ECO:0000256" key="6">
    <source>
        <dbReference type="ARBA" id="ARBA00023163"/>
    </source>
</evidence>
<dbReference type="InterPro" id="IPR011006">
    <property type="entry name" value="CheY-like_superfamily"/>
</dbReference>
<evidence type="ECO:0000256" key="7">
    <source>
        <dbReference type="PROSITE-ProRule" id="PRU00169"/>
    </source>
</evidence>